<evidence type="ECO:0000256" key="1">
    <source>
        <dbReference type="SAM" id="Coils"/>
    </source>
</evidence>
<dbReference type="EMBL" id="JACEIK010001463">
    <property type="protein sequence ID" value="MCD7469625.1"/>
    <property type="molecule type" value="Genomic_DNA"/>
</dbReference>
<name>A0ABS8TDT6_DATST</name>
<feature type="coiled-coil region" evidence="1">
    <location>
        <begin position="162"/>
        <end position="203"/>
    </location>
</feature>
<organism evidence="2 3">
    <name type="scientific">Datura stramonium</name>
    <name type="common">Jimsonweed</name>
    <name type="synonym">Common thornapple</name>
    <dbReference type="NCBI Taxonomy" id="4076"/>
    <lineage>
        <taxon>Eukaryota</taxon>
        <taxon>Viridiplantae</taxon>
        <taxon>Streptophyta</taxon>
        <taxon>Embryophyta</taxon>
        <taxon>Tracheophyta</taxon>
        <taxon>Spermatophyta</taxon>
        <taxon>Magnoliopsida</taxon>
        <taxon>eudicotyledons</taxon>
        <taxon>Gunneridae</taxon>
        <taxon>Pentapetalae</taxon>
        <taxon>asterids</taxon>
        <taxon>lamiids</taxon>
        <taxon>Solanales</taxon>
        <taxon>Solanaceae</taxon>
        <taxon>Solanoideae</taxon>
        <taxon>Datureae</taxon>
        <taxon>Datura</taxon>
    </lineage>
</organism>
<accession>A0ABS8TDT6</accession>
<comment type="caution">
    <text evidence="2">The sequence shown here is derived from an EMBL/GenBank/DDBJ whole genome shotgun (WGS) entry which is preliminary data.</text>
</comment>
<proteinExistence type="predicted"/>
<reference evidence="2 3" key="1">
    <citation type="journal article" date="2021" name="BMC Genomics">
        <title>Datura genome reveals duplications of psychoactive alkaloid biosynthetic genes and high mutation rate following tissue culture.</title>
        <authorList>
            <person name="Rajewski A."/>
            <person name="Carter-House D."/>
            <person name="Stajich J."/>
            <person name="Litt A."/>
        </authorList>
    </citation>
    <scope>NUCLEOTIDE SEQUENCE [LARGE SCALE GENOMIC DNA]</scope>
    <source>
        <strain evidence="2">AR-01</strain>
    </source>
</reference>
<sequence>MGSFQTKEDKSYPKAKVVEGLKYNIRFLQAEMNEIMCMREHESQVNAQEMIIFALKEAEWKKERKKLREEVKKLRKKLEDKKEVEEEEEKSKGIQNHEIVCVKEDKEWHQLTTRYLLEQIRNEEARRDEAIEKWKQLYFAIKIELDDLIHRTINQGGGLYWKTEQVELLEKLHRELKEKEEKIALLKEEIASKEQQELKREREVDILRQSLKIMSYHMKAASFSKNLSKSLHM</sequence>
<dbReference type="Proteomes" id="UP000823775">
    <property type="component" value="Unassembled WGS sequence"/>
</dbReference>
<dbReference type="PANTHER" id="PTHR37226:SF3">
    <property type="match status" value="1"/>
</dbReference>
<evidence type="ECO:0000313" key="3">
    <source>
        <dbReference type="Proteomes" id="UP000823775"/>
    </source>
</evidence>
<feature type="coiled-coil region" evidence="1">
    <location>
        <begin position="57"/>
        <end position="91"/>
    </location>
</feature>
<dbReference type="PANTHER" id="PTHR37226">
    <property type="entry name" value="GOLGIN FAMILY A PROTEIN"/>
    <property type="match status" value="1"/>
</dbReference>
<gene>
    <name evidence="2" type="ORF">HAX54_008767</name>
</gene>
<keyword evidence="1" id="KW-0175">Coiled coil</keyword>
<protein>
    <submittedName>
        <fullName evidence="2">Uncharacterized protein</fullName>
    </submittedName>
</protein>
<evidence type="ECO:0000313" key="2">
    <source>
        <dbReference type="EMBL" id="MCD7469625.1"/>
    </source>
</evidence>
<keyword evidence="3" id="KW-1185">Reference proteome</keyword>